<keyword evidence="5" id="KW-1185">Reference proteome</keyword>
<keyword evidence="2" id="KW-1133">Transmembrane helix</keyword>
<dbReference type="InterPro" id="IPR004864">
    <property type="entry name" value="LEA_2"/>
</dbReference>
<accession>W9R2K3</accession>
<dbReference type="Pfam" id="PF03168">
    <property type="entry name" value="LEA_2"/>
    <property type="match status" value="1"/>
</dbReference>
<keyword evidence="2" id="KW-0812">Transmembrane</keyword>
<evidence type="ECO:0000256" key="1">
    <source>
        <dbReference type="SAM" id="MobiDB-lite"/>
    </source>
</evidence>
<feature type="transmembrane region" description="Helical" evidence="2">
    <location>
        <begin position="36"/>
        <end position="62"/>
    </location>
</feature>
<dbReference type="AlphaFoldDB" id="W9R2K3"/>
<organism evidence="4 5">
    <name type="scientific">Morus notabilis</name>
    <dbReference type="NCBI Taxonomy" id="981085"/>
    <lineage>
        <taxon>Eukaryota</taxon>
        <taxon>Viridiplantae</taxon>
        <taxon>Streptophyta</taxon>
        <taxon>Embryophyta</taxon>
        <taxon>Tracheophyta</taxon>
        <taxon>Spermatophyta</taxon>
        <taxon>Magnoliopsida</taxon>
        <taxon>eudicotyledons</taxon>
        <taxon>Gunneridae</taxon>
        <taxon>Pentapetalae</taxon>
        <taxon>rosids</taxon>
        <taxon>fabids</taxon>
        <taxon>Rosales</taxon>
        <taxon>Moraceae</taxon>
        <taxon>Moreae</taxon>
        <taxon>Morus</taxon>
    </lineage>
</organism>
<sequence length="229" mass="25500">MVETDQARPLAPAANRPSSDDEEVALHSKKIRHRKLIKYCGCLAAFVLILAVAIIILIFTVFKIKEPVIKMNGITVSNLALVNNRTSEGNMSLTADVSVKNPNAASFRYSNTTTALYYDGKMIGEARGPPGQARARRTKRMNITVDIIMDQVMTSPNLLGDVGSGLVEMSSYSRIPGRVKILNVIKRHVVVKMNCTFTVNITSKSIVEQKCKRKDMKIDEAMFRTYKYV</sequence>
<dbReference type="Proteomes" id="UP000030645">
    <property type="component" value="Unassembled WGS sequence"/>
</dbReference>
<feature type="domain" description="Late embryogenesis abundant protein LEA-2 subgroup" evidence="3">
    <location>
        <begin position="97"/>
        <end position="196"/>
    </location>
</feature>
<name>W9R2K3_9ROSA</name>
<protein>
    <recommendedName>
        <fullName evidence="3">Late embryogenesis abundant protein LEA-2 subgroup domain-containing protein</fullName>
    </recommendedName>
</protein>
<dbReference type="eggNOG" id="ENOG502S2I5">
    <property type="taxonomic scope" value="Eukaryota"/>
</dbReference>
<dbReference type="InterPro" id="IPR055301">
    <property type="entry name" value="Lea14-like_2"/>
</dbReference>
<evidence type="ECO:0000259" key="3">
    <source>
        <dbReference type="Pfam" id="PF03168"/>
    </source>
</evidence>
<dbReference type="Gene3D" id="2.60.40.1820">
    <property type="match status" value="1"/>
</dbReference>
<evidence type="ECO:0000256" key="2">
    <source>
        <dbReference type="SAM" id="Phobius"/>
    </source>
</evidence>
<feature type="region of interest" description="Disordered" evidence="1">
    <location>
        <begin position="1"/>
        <end position="22"/>
    </location>
</feature>
<evidence type="ECO:0000313" key="4">
    <source>
        <dbReference type="EMBL" id="EXB52691.1"/>
    </source>
</evidence>
<gene>
    <name evidence="4" type="ORF">L484_022468</name>
</gene>
<keyword evidence="2" id="KW-0472">Membrane</keyword>
<dbReference type="STRING" id="981085.W9R2K3"/>
<dbReference type="PANTHER" id="PTHR31852">
    <property type="entry name" value="LATE EMBRYOGENESIS ABUNDANT (LEA) HYDROXYPROLINE-RICH GLYCOPROTEIN FAMILY"/>
    <property type="match status" value="1"/>
</dbReference>
<evidence type="ECO:0000313" key="5">
    <source>
        <dbReference type="Proteomes" id="UP000030645"/>
    </source>
</evidence>
<dbReference type="EMBL" id="KE344072">
    <property type="protein sequence ID" value="EXB52691.1"/>
    <property type="molecule type" value="Genomic_DNA"/>
</dbReference>
<dbReference type="SUPFAM" id="SSF117070">
    <property type="entry name" value="LEA14-like"/>
    <property type="match status" value="1"/>
</dbReference>
<reference evidence="5" key="1">
    <citation type="submission" date="2013-01" db="EMBL/GenBank/DDBJ databases">
        <title>Draft Genome Sequence of a Mulberry Tree, Morus notabilis C.K. Schneid.</title>
        <authorList>
            <person name="He N."/>
            <person name="Zhao S."/>
        </authorList>
    </citation>
    <scope>NUCLEOTIDE SEQUENCE</scope>
</reference>
<proteinExistence type="predicted"/>